<name>A0A2S9XC82_9BACT</name>
<proteinExistence type="predicted"/>
<dbReference type="EMBL" id="PVNK01000281">
    <property type="protein sequence ID" value="PRP90473.1"/>
    <property type="molecule type" value="Genomic_DNA"/>
</dbReference>
<dbReference type="RefSeq" id="WP_106395655.1">
    <property type="nucleotide sequence ID" value="NZ_PVNK01000281.1"/>
</dbReference>
<accession>A0A2S9XC82</accession>
<reference evidence="1 2" key="1">
    <citation type="submission" date="2018-03" db="EMBL/GenBank/DDBJ databases">
        <title>Draft Genome Sequences of the Obligatory Marine Myxobacteria Enhygromyxa salina SWB005.</title>
        <authorList>
            <person name="Poehlein A."/>
            <person name="Moghaddam J.A."/>
            <person name="Harms H."/>
            <person name="Alanjari M."/>
            <person name="Koenig G.M."/>
            <person name="Daniel R."/>
            <person name="Schaeberle T.F."/>
        </authorList>
    </citation>
    <scope>NUCLEOTIDE SEQUENCE [LARGE SCALE GENOMIC DNA]</scope>
    <source>
        <strain evidence="1 2">SWB005</strain>
    </source>
</reference>
<gene>
    <name evidence="1" type="ORF">ENSA5_64870</name>
</gene>
<dbReference type="AlphaFoldDB" id="A0A2S9XC82"/>
<comment type="caution">
    <text evidence="1">The sequence shown here is derived from an EMBL/GenBank/DDBJ whole genome shotgun (WGS) entry which is preliminary data.</text>
</comment>
<sequence>MDTLAHPSSRTPHSPARPRLVVRPLPTFFVRVPAGRELPAGAELELYLRRWIMKELGGWLQIAVVELLAEGSVEWTLDAALDGQGSDRVLAVRCLDRRGPRRPGLWAALAVAHALAQLSDGVVVDPRRSASAFGRCAWSRAPADGRVHVANHLCVPSSRGPDARRWLSSVGMAHFGLPDLELLAVPDSLAELGARLLLGVAQHVIDASWSPPRANEHPREVLLTVGELHWALGGEPGSVPITTGRGWTRAAVELDASRGWPERMRIGPPLGARSWRDEGAWIRDAWADLFGVAKNLDRLH</sequence>
<evidence type="ECO:0000313" key="1">
    <source>
        <dbReference type="EMBL" id="PRP90473.1"/>
    </source>
</evidence>
<keyword evidence="2" id="KW-1185">Reference proteome</keyword>
<organism evidence="1 2">
    <name type="scientific">Enhygromyxa salina</name>
    <dbReference type="NCBI Taxonomy" id="215803"/>
    <lineage>
        <taxon>Bacteria</taxon>
        <taxon>Pseudomonadati</taxon>
        <taxon>Myxococcota</taxon>
        <taxon>Polyangia</taxon>
        <taxon>Nannocystales</taxon>
        <taxon>Nannocystaceae</taxon>
        <taxon>Enhygromyxa</taxon>
    </lineage>
</organism>
<dbReference type="OrthoDB" id="5503379at2"/>
<protein>
    <submittedName>
        <fullName evidence="1">Uncharacterized protein</fullName>
    </submittedName>
</protein>
<evidence type="ECO:0000313" key="2">
    <source>
        <dbReference type="Proteomes" id="UP000237968"/>
    </source>
</evidence>
<dbReference type="Proteomes" id="UP000237968">
    <property type="component" value="Unassembled WGS sequence"/>
</dbReference>